<dbReference type="InterPro" id="IPR012341">
    <property type="entry name" value="6hp_glycosidase-like_sf"/>
</dbReference>
<dbReference type="KEGG" id="cact:HZ995_01985"/>
<dbReference type="InterPro" id="IPR010819">
    <property type="entry name" value="AGE/CE"/>
</dbReference>
<sequence>MPSNAPLLFEPEHQSWLRTQALEQYAFFKKSLMPDGRFAVLDYDGTPLTSDLQELHTTTRMVHSYALGRPLGADGAAEVIDRGMSYLWTHHRDTNHGGYLWGITSDGIGDDRKLAYGHAFVLLAASSAKIAGHPDADRLLDDVSQVLVERYWEEDHGLFADEFNRDWSPMSTYRGMNANMHSVEALLTAYEATGERDFLDRAGRILDFFVYQTAPQHGWRLPEHYTETWQVDPDYDGNPMFRPGGTTPGHSFELSRLMLQYWDLLGRPDGDHVAVARRLLDQALNDAWHAELGGFVYTLNFDGSWRRADRYWWPVTEAIGTLAGFQKLAPSTEDDAWYRKLWDHAKAHLIDPENGGWFPELDETNQPTGHQFEGKPDIYHSVQAAVLPLSTRLSRIAEDLS</sequence>
<dbReference type="InterPro" id="IPR008928">
    <property type="entry name" value="6-hairpin_glycosidase_sf"/>
</dbReference>
<dbReference type="Pfam" id="PF07221">
    <property type="entry name" value="GlcNAc_2-epim"/>
    <property type="match status" value="1"/>
</dbReference>
<dbReference type="Proteomes" id="UP000665026">
    <property type="component" value="Chromosome"/>
</dbReference>
<reference evidence="3" key="1">
    <citation type="submission" date="2020-07" db="EMBL/GenBank/DDBJ databases">
        <title>Genome sequences of bacteria associated with the marine, planktonic diatom Thalassiosira profunda strain ECT2AJA-044.</title>
        <authorList>
            <person name="Gargas C.B."/>
            <person name="Roberts W.R."/>
            <person name="Alverson A.J."/>
        </authorList>
    </citation>
    <scope>NUCLEOTIDE SEQUENCE</scope>
    <source>
        <strain evidence="3">ECT2AJA-044</strain>
    </source>
</reference>
<dbReference type="GO" id="GO:0016853">
    <property type="term" value="F:isomerase activity"/>
    <property type="evidence" value="ECO:0007669"/>
    <property type="project" value="UniProtKB-KW"/>
</dbReference>
<evidence type="ECO:0000256" key="1">
    <source>
        <dbReference type="ARBA" id="ARBA00008558"/>
    </source>
</evidence>
<dbReference type="EMBL" id="CP060010">
    <property type="protein sequence ID" value="QTN36318.1"/>
    <property type="molecule type" value="Genomic_DNA"/>
</dbReference>
<organism evidence="3 4">
    <name type="scientific">Cognatishimia activa</name>
    <dbReference type="NCBI Taxonomy" id="1715691"/>
    <lineage>
        <taxon>Bacteria</taxon>
        <taxon>Pseudomonadati</taxon>
        <taxon>Pseudomonadota</taxon>
        <taxon>Alphaproteobacteria</taxon>
        <taxon>Rhodobacterales</taxon>
        <taxon>Paracoccaceae</taxon>
        <taxon>Cognatishimia</taxon>
    </lineage>
</organism>
<dbReference type="Gene3D" id="1.50.10.10">
    <property type="match status" value="1"/>
</dbReference>
<gene>
    <name evidence="3" type="ORF">HZ995_01985</name>
</gene>
<dbReference type="RefSeq" id="WP_209357019.1">
    <property type="nucleotide sequence ID" value="NZ_CP060010.1"/>
</dbReference>
<dbReference type="SUPFAM" id="SSF48208">
    <property type="entry name" value="Six-hairpin glycosidases"/>
    <property type="match status" value="1"/>
</dbReference>
<dbReference type="PANTHER" id="PTHR15108">
    <property type="entry name" value="N-ACYLGLUCOSAMINE-2-EPIMERASE"/>
    <property type="match status" value="1"/>
</dbReference>
<comment type="similarity">
    <text evidence="1">Belongs to the N-acylglucosamine 2-epimerase family.</text>
</comment>
<dbReference type="GO" id="GO:0005975">
    <property type="term" value="P:carbohydrate metabolic process"/>
    <property type="evidence" value="ECO:0007669"/>
    <property type="project" value="InterPro"/>
</dbReference>
<protein>
    <submittedName>
        <fullName evidence="3">AGE family epimerase/isomerase</fullName>
    </submittedName>
</protein>
<name>A0A975EQH2_9RHOB</name>
<evidence type="ECO:0000313" key="4">
    <source>
        <dbReference type="Proteomes" id="UP000665026"/>
    </source>
</evidence>
<evidence type="ECO:0000313" key="3">
    <source>
        <dbReference type="EMBL" id="QTN36318.1"/>
    </source>
</evidence>
<evidence type="ECO:0000256" key="2">
    <source>
        <dbReference type="ARBA" id="ARBA00023235"/>
    </source>
</evidence>
<dbReference type="AlphaFoldDB" id="A0A975EQH2"/>
<accession>A0A975EQH2</accession>
<proteinExistence type="inferred from homology"/>
<keyword evidence="2" id="KW-0413">Isomerase</keyword>